<name>A0A7W4YE93_9CELL</name>
<dbReference type="PANTHER" id="PTHR34512:SF30">
    <property type="entry name" value="OUTER MEMBRANE PROTEIN ASSEMBLY FACTOR BAMB"/>
    <property type="match status" value="1"/>
</dbReference>
<proteinExistence type="predicted"/>
<feature type="domain" description="Pyrrolo-quinoline quinone repeat" evidence="3">
    <location>
        <begin position="393"/>
        <end position="500"/>
    </location>
</feature>
<feature type="region of interest" description="Disordered" evidence="1">
    <location>
        <begin position="13"/>
        <end position="39"/>
    </location>
</feature>
<reference evidence="4 5" key="1">
    <citation type="submission" date="2020-08" db="EMBL/GenBank/DDBJ databases">
        <title>The Agave Microbiome: Exploring the role of microbial communities in plant adaptations to desert environments.</title>
        <authorList>
            <person name="Partida-Martinez L.P."/>
        </authorList>
    </citation>
    <scope>NUCLEOTIDE SEQUENCE [LARGE SCALE GENOMIC DNA]</scope>
    <source>
        <strain evidence="4 5">RAS26</strain>
    </source>
</reference>
<dbReference type="PANTHER" id="PTHR34512">
    <property type="entry name" value="CELL SURFACE PROTEIN"/>
    <property type="match status" value="1"/>
</dbReference>
<reference evidence="4 5" key="2">
    <citation type="submission" date="2020-08" db="EMBL/GenBank/DDBJ databases">
        <authorList>
            <person name="Partida-Martinez L."/>
            <person name="Huntemann M."/>
            <person name="Clum A."/>
            <person name="Wang J."/>
            <person name="Palaniappan K."/>
            <person name="Ritter S."/>
            <person name="Chen I.-M."/>
            <person name="Stamatis D."/>
            <person name="Reddy T."/>
            <person name="O'Malley R."/>
            <person name="Daum C."/>
            <person name="Shapiro N."/>
            <person name="Ivanova N."/>
            <person name="Kyrpides N."/>
            <person name="Woyke T."/>
        </authorList>
    </citation>
    <scope>NUCLEOTIDE SEQUENCE [LARGE SCALE GENOMIC DNA]</scope>
    <source>
        <strain evidence="4 5">RAS26</strain>
    </source>
</reference>
<dbReference type="InterPro" id="IPR015943">
    <property type="entry name" value="WD40/YVTN_repeat-like_dom_sf"/>
</dbReference>
<feature type="transmembrane region" description="Helical" evidence="2">
    <location>
        <begin position="47"/>
        <end position="66"/>
    </location>
</feature>
<feature type="region of interest" description="Disordered" evidence="1">
    <location>
        <begin position="264"/>
        <end position="287"/>
    </location>
</feature>
<organism evidence="4 5">
    <name type="scientific">Cellulomonas cellasea</name>
    <dbReference type="NCBI Taxonomy" id="43670"/>
    <lineage>
        <taxon>Bacteria</taxon>
        <taxon>Bacillati</taxon>
        <taxon>Actinomycetota</taxon>
        <taxon>Actinomycetes</taxon>
        <taxon>Micrococcales</taxon>
        <taxon>Cellulomonadaceae</taxon>
        <taxon>Cellulomonas</taxon>
    </lineage>
</organism>
<dbReference type="RefSeq" id="WP_183298084.1">
    <property type="nucleotide sequence ID" value="NZ_JACHVX010000009.1"/>
</dbReference>
<dbReference type="Gene3D" id="2.130.10.10">
    <property type="entry name" value="YVTN repeat-like/Quinoprotein amine dehydrogenase"/>
    <property type="match status" value="2"/>
</dbReference>
<dbReference type="Pfam" id="PF13360">
    <property type="entry name" value="PQQ_2"/>
    <property type="match status" value="2"/>
</dbReference>
<gene>
    <name evidence="4" type="ORF">FHR80_004304</name>
</gene>
<protein>
    <submittedName>
        <fullName evidence="4">Outer membrane protein assembly factor BamB</fullName>
    </submittedName>
</protein>
<keyword evidence="2" id="KW-0812">Transmembrane</keyword>
<feature type="domain" description="Pyrrolo-quinoline quinone repeat" evidence="3">
    <location>
        <begin position="136"/>
        <end position="324"/>
    </location>
</feature>
<evidence type="ECO:0000313" key="5">
    <source>
        <dbReference type="Proteomes" id="UP000518206"/>
    </source>
</evidence>
<dbReference type="InterPro" id="IPR011047">
    <property type="entry name" value="Quinoprotein_ADH-like_sf"/>
</dbReference>
<dbReference type="InterPro" id="IPR018391">
    <property type="entry name" value="PQQ_b-propeller_rpt"/>
</dbReference>
<keyword evidence="2" id="KW-0472">Membrane</keyword>
<sequence length="531" mass="55187">MARDPMVEVELVAAPGSPPGAPTGAHAPVGPAAPGPDRARDRRRGRLLVAGAAAVVAGLLVTQAVLDAHERAAYARVADVPGVLLPVGDGLEPLWPADRAAAAGEWAATTWSGPRGRSDGLSLGATFDADGVPRAAAFDATTGEVLWSVELAEPDPVLAAEGTGWWIHCESTTAGRHLLACVVPQQHVAAQPDEDPDAVEGDRLLVPTAAELVVLDARTHEEVLRVAVAPLATLALLGDLVVTAHAGPDRSMTVAARDLRTGADVWSHTTPPGTAREPRHGDPRESTPMLGRLGETVVVQGGASVVRLAADGSLVSTSPLDAGERDFAYVHVARERHAVLQVYPRDSGSGRALLLDADGAWVDLPSAEPVRLPVDDGSEPDLLLLAGRDLSDGIVAYDVRAREVRWELAHAGGDVAVVLGGTLYLSTREGGLLALDLADGTELWRAELGPDERWPGGYSPEIATDGRVVLLLHDQDTGGSGQGPTVTAHALADGRRLWSQPLPDGVDYLGPAGRVLLGRGGDDGRVVQAYG</sequence>
<accession>A0A7W4YE93</accession>
<dbReference type="Proteomes" id="UP000518206">
    <property type="component" value="Unassembled WGS sequence"/>
</dbReference>
<dbReference type="SUPFAM" id="SSF50998">
    <property type="entry name" value="Quinoprotein alcohol dehydrogenase-like"/>
    <property type="match status" value="1"/>
</dbReference>
<comment type="caution">
    <text evidence="4">The sequence shown here is derived from an EMBL/GenBank/DDBJ whole genome shotgun (WGS) entry which is preliminary data.</text>
</comment>
<feature type="compositionally biased region" description="Basic and acidic residues" evidence="1">
    <location>
        <begin position="276"/>
        <end position="285"/>
    </location>
</feature>
<dbReference type="EMBL" id="JACHVX010000009">
    <property type="protein sequence ID" value="MBB2925361.1"/>
    <property type="molecule type" value="Genomic_DNA"/>
</dbReference>
<feature type="compositionally biased region" description="Low complexity" evidence="1">
    <location>
        <begin position="22"/>
        <end position="36"/>
    </location>
</feature>
<evidence type="ECO:0000313" key="4">
    <source>
        <dbReference type="EMBL" id="MBB2925361.1"/>
    </source>
</evidence>
<dbReference type="SMART" id="SM00564">
    <property type="entry name" value="PQQ"/>
    <property type="match status" value="3"/>
</dbReference>
<dbReference type="InterPro" id="IPR002372">
    <property type="entry name" value="PQQ_rpt_dom"/>
</dbReference>
<evidence type="ECO:0000256" key="1">
    <source>
        <dbReference type="SAM" id="MobiDB-lite"/>
    </source>
</evidence>
<keyword evidence="2" id="KW-1133">Transmembrane helix</keyword>
<evidence type="ECO:0000259" key="3">
    <source>
        <dbReference type="Pfam" id="PF13360"/>
    </source>
</evidence>
<evidence type="ECO:0000256" key="2">
    <source>
        <dbReference type="SAM" id="Phobius"/>
    </source>
</evidence>
<dbReference type="AlphaFoldDB" id="A0A7W4YE93"/>